<dbReference type="AlphaFoldDB" id="A0A7W8Z9G2"/>
<name>A0A7W8Z9G2_9ACTN</name>
<dbReference type="RefSeq" id="WP_184614652.1">
    <property type="nucleotide sequence ID" value="NZ_BOOS01000055.1"/>
</dbReference>
<evidence type="ECO:0000256" key="1">
    <source>
        <dbReference type="ARBA" id="ARBA00005582"/>
    </source>
</evidence>
<dbReference type="InterPro" id="IPR020476">
    <property type="entry name" value="Nudix_hydrolase"/>
</dbReference>
<dbReference type="InterPro" id="IPR015797">
    <property type="entry name" value="NUDIX_hydrolase-like_dom_sf"/>
</dbReference>
<dbReference type="PRINTS" id="PR00502">
    <property type="entry name" value="NUDIXFAMILY"/>
</dbReference>
<dbReference type="PANTHER" id="PTHR43736:SF1">
    <property type="entry name" value="DIHYDRONEOPTERIN TRIPHOSPHATE DIPHOSPHATASE"/>
    <property type="match status" value="1"/>
</dbReference>
<dbReference type="PROSITE" id="PS51462">
    <property type="entry name" value="NUDIX"/>
    <property type="match status" value="1"/>
</dbReference>
<dbReference type="InterPro" id="IPR020084">
    <property type="entry name" value="NUDIX_hydrolase_CS"/>
</dbReference>
<protein>
    <submittedName>
        <fullName evidence="5">8-oxo-dGTP pyrophosphatase MutT (NUDIX family)</fullName>
    </submittedName>
</protein>
<dbReference type="Pfam" id="PF00293">
    <property type="entry name" value="NUDIX"/>
    <property type="match status" value="1"/>
</dbReference>
<dbReference type="PANTHER" id="PTHR43736">
    <property type="entry name" value="ADP-RIBOSE PYROPHOSPHATASE"/>
    <property type="match status" value="1"/>
</dbReference>
<evidence type="ECO:0000259" key="4">
    <source>
        <dbReference type="PROSITE" id="PS51462"/>
    </source>
</evidence>
<comment type="similarity">
    <text evidence="1 3">Belongs to the Nudix hydrolase family.</text>
</comment>
<sequence>MAELPRHSVSVTAVVLHPVGRVLAIQRADDGRWVPPGGVVELDETPEHAVIREVLEETGVQIKPDVLTGVYKNMVLGVVSLTYRCHPIGGEPHPSDEALQSAWLTLDEVKDRMPEARAIRVLDALRSDGPFVRVHDGSRLL</sequence>
<dbReference type="Gene3D" id="3.90.79.10">
    <property type="entry name" value="Nucleoside Triphosphate Pyrophosphohydrolase"/>
    <property type="match status" value="1"/>
</dbReference>
<gene>
    <name evidence="5" type="ORF">BJ981_005217</name>
</gene>
<dbReference type="InterPro" id="IPR000086">
    <property type="entry name" value="NUDIX_hydrolase_dom"/>
</dbReference>
<dbReference type="PROSITE" id="PS00893">
    <property type="entry name" value="NUDIX_BOX"/>
    <property type="match status" value="1"/>
</dbReference>
<organism evidence="5 6">
    <name type="scientific">Sphaerisporangium krabiense</name>
    <dbReference type="NCBI Taxonomy" id="763782"/>
    <lineage>
        <taxon>Bacteria</taxon>
        <taxon>Bacillati</taxon>
        <taxon>Actinomycetota</taxon>
        <taxon>Actinomycetes</taxon>
        <taxon>Streptosporangiales</taxon>
        <taxon>Streptosporangiaceae</taxon>
        <taxon>Sphaerisporangium</taxon>
    </lineage>
</organism>
<evidence type="ECO:0000313" key="5">
    <source>
        <dbReference type="EMBL" id="MBB5629518.1"/>
    </source>
</evidence>
<evidence type="ECO:0000313" key="6">
    <source>
        <dbReference type="Proteomes" id="UP000588112"/>
    </source>
</evidence>
<evidence type="ECO:0000256" key="3">
    <source>
        <dbReference type="RuleBase" id="RU003476"/>
    </source>
</evidence>
<dbReference type="SUPFAM" id="SSF55811">
    <property type="entry name" value="Nudix"/>
    <property type="match status" value="1"/>
</dbReference>
<dbReference type="EMBL" id="JACHBR010000001">
    <property type="protein sequence ID" value="MBB5629518.1"/>
    <property type="molecule type" value="Genomic_DNA"/>
</dbReference>
<dbReference type="Proteomes" id="UP000588112">
    <property type="component" value="Unassembled WGS sequence"/>
</dbReference>
<keyword evidence="6" id="KW-1185">Reference proteome</keyword>
<feature type="domain" description="Nudix hydrolase" evidence="4">
    <location>
        <begin position="5"/>
        <end position="126"/>
    </location>
</feature>
<dbReference type="GO" id="GO:0016787">
    <property type="term" value="F:hydrolase activity"/>
    <property type="evidence" value="ECO:0007669"/>
    <property type="project" value="UniProtKB-KW"/>
</dbReference>
<evidence type="ECO:0000256" key="2">
    <source>
        <dbReference type="ARBA" id="ARBA00022801"/>
    </source>
</evidence>
<proteinExistence type="inferred from homology"/>
<keyword evidence="2 3" id="KW-0378">Hydrolase</keyword>
<reference evidence="5 6" key="1">
    <citation type="submission" date="2020-08" db="EMBL/GenBank/DDBJ databases">
        <title>Sequencing the genomes of 1000 actinobacteria strains.</title>
        <authorList>
            <person name="Klenk H.-P."/>
        </authorList>
    </citation>
    <scope>NUCLEOTIDE SEQUENCE [LARGE SCALE GENOMIC DNA]</scope>
    <source>
        <strain evidence="5 6">DSM 45790</strain>
    </source>
</reference>
<comment type="caution">
    <text evidence="5">The sequence shown here is derived from an EMBL/GenBank/DDBJ whole genome shotgun (WGS) entry which is preliminary data.</text>
</comment>
<accession>A0A7W8Z9G2</accession>